<accession>A0A6V7WKB9</accession>
<gene>
    <name evidence="1" type="ORF">MENT_LOCUS40028</name>
</gene>
<reference evidence="1 2" key="1">
    <citation type="submission" date="2020-08" db="EMBL/GenBank/DDBJ databases">
        <authorList>
            <person name="Koutsovoulos G."/>
            <person name="Danchin GJ E."/>
        </authorList>
    </citation>
    <scope>NUCLEOTIDE SEQUENCE [LARGE SCALE GENOMIC DNA]</scope>
</reference>
<evidence type="ECO:0000313" key="1">
    <source>
        <dbReference type="EMBL" id="CAD2187439.1"/>
    </source>
</evidence>
<organism evidence="1 2">
    <name type="scientific">Meloidogyne enterolobii</name>
    <name type="common">Root-knot nematode worm</name>
    <name type="synonym">Meloidogyne mayaguensis</name>
    <dbReference type="NCBI Taxonomy" id="390850"/>
    <lineage>
        <taxon>Eukaryota</taxon>
        <taxon>Metazoa</taxon>
        <taxon>Ecdysozoa</taxon>
        <taxon>Nematoda</taxon>
        <taxon>Chromadorea</taxon>
        <taxon>Rhabditida</taxon>
        <taxon>Tylenchina</taxon>
        <taxon>Tylenchomorpha</taxon>
        <taxon>Tylenchoidea</taxon>
        <taxon>Meloidogynidae</taxon>
        <taxon>Meloidogyninae</taxon>
        <taxon>Meloidogyne</taxon>
    </lineage>
</organism>
<sequence>MIQKQNLLLILGLQNCLELKEAIRDNESIIMKDLGSFVNKEQAYTIVKFYCDDKIDENEYCVDNKLKDKNYLNNDIKLAFHYSEALFNEKIEENLKHKVFCLRFYCLA</sequence>
<comment type="caution">
    <text evidence="1">The sequence shown here is derived from an EMBL/GenBank/DDBJ whole genome shotgun (WGS) entry which is preliminary data.</text>
</comment>
<dbReference type="Proteomes" id="UP000580250">
    <property type="component" value="Unassembled WGS sequence"/>
</dbReference>
<dbReference type="AlphaFoldDB" id="A0A6V7WKB9"/>
<name>A0A6V7WKB9_MELEN</name>
<protein>
    <submittedName>
        <fullName evidence="1">Uncharacterized protein</fullName>
    </submittedName>
</protein>
<dbReference type="EMBL" id="CAJEWN010000638">
    <property type="protein sequence ID" value="CAD2187439.1"/>
    <property type="molecule type" value="Genomic_DNA"/>
</dbReference>
<proteinExistence type="predicted"/>
<evidence type="ECO:0000313" key="2">
    <source>
        <dbReference type="Proteomes" id="UP000580250"/>
    </source>
</evidence>